<dbReference type="EMBL" id="JACOOL010000011">
    <property type="protein sequence ID" value="MBC5637953.1"/>
    <property type="molecule type" value="Genomic_DNA"/>
</dbReference>
<organism evidence="2 3">
    <name type="scientific">Ornithinibacillus hominis</name>
    <dbReference type="NCBI Taxonomy" id="2763055"/>
    <lineage>
        <taxon>Bacteria</taxon>
        <taxon>Bacillati</taxon>
        <taxon>Bacillota</taxon>
        <taxon>Bacilli</taxon>
        <taxon>Bacillales</taxon>
        <taxon>Bacillaceae</taxon>
        <taxon>Ornithinibacillus</taxon>
    </lineage>
</organism>
<dbReference type="Proteomes" id="UP000637359">
    <property type="component" value="Unassembled WGS sequence"/>
</dbReference>
<keyword evidence="1" id="KW-0472">Membrane</keyword>
<keyword evidence="1" id="KW-1133">Transmembrane helix</keyword>
<gene>
    <name evidence="2" type="ORF">H8S33_14245</name>
</gene>
<comment type="caution">
    <text evidence="2">The sequence shown here is derived from an EMBL/GenBank/DDBJ whole genome shotgun (WGS) entry which is preliminary data.</text>
</comment>
<evidence type="ECO:0000313" key="2">
    <source>
        <dbReference type="EMBL" id="MBC5637953.1"/>
    </source>
</evidence>
<proteinExistence type="predicted"/>
<evidence type="ECO:0000313" key="3">
    <source>
        <dbReference type="Proteomes" id="UP000637359"/>
    </source>
</evidence>
<dbReference type="AlphaFoldDB" id="A0A923L7G7"/>
<feature type="transmembrane region" description="Helical" evidence="1">
    <location>
        <begin position="18"/>
        <end position="40"/>
    </location>
</feature>
<evidence type="ECO:0000256" key="1">
    <source>
        <dbReference type="SAM" id="Phobius"/>
    </source>
</evidence>
<keyword evidence="1" id="KW-0812">Transmembrane</keyword>
<name>A0A923L7G7_9BACI</name>
<reference evidence="2" key="1">
    <citation type="submission" date="2020-08" db="EMBL/GenBank/DDBJ databases">
        <title>Genome public.</title>
        <authorList>
            <person name="Liu C."/>
            <person name="Sun Q."/>
        </authorList>
    </citation>
    <scope>NUCLEOTIDE SEQUENCE</scope>
    <source>
        <strain evidence="2">BX22</strain>
    </source>
</reference>
<protein>
    <submittedName>
        <fullName evidence="2">Uncharacterized protein</fullName>
    </submittedName>
</protein>
<keyword evidence="3" id="KW-1185">Reference proteome</keyword>
<accession>A0A923L7G7</accession>
<sequence length="83" mass="9399">MDVAVEIAIGYTLQVEMFVLPVLVLLSLLFPTFMPLVFTWPELISMVKRYLTIVITNDGDINWFEGAILLPAYLVMGIGVYFL</sequence>
<feature type="transmembrane region" description="Helical" evidence="1">
    <location>
        <begin position="61"/>
        <end position="82"/>
    </location>
</feature>